<keyword evidence="7" id="KW-0456">Lyase</keyword>
<accession>A0A7W5ETE1</accession>
<keyword evidence="6" id="KW-0238">DNA-binding</keyword>
<keyword evidence="2 8" id="KW-0645">Protease</keyword>
<dbReference type="RefSeq" id="WP_183383616.1">
    <property type="nucleotide sequence ID" value="NZ_JACHXR010000004.1"/>
</dbReference>
<organism evidence="9 10">
    <name type="scientific">Halomonas stenophila</name>
    <dbReference type="NCBI Taxonomy" id="795312"/>
    <lineage>
        <taxon>Bacteria</taxon>
        <taxon>Pseudomonadati</taxon>
        <taxon>Pseudomonadota</taxon>
        <taxon>Gammaproteobacteria</taxon>
        <taxon>Oceanospirillales</taxon>
        <taxon>Halomonadaceae</taxon>
        <taxon>Halomonas</taxon>
    </lineage>
</organism>
<dbReference type="InterPro" id="IPR036590">
    <property type="entry name" value="SRAP-like"/>
</dbReference>
<evidence type="ECO:0000256" key="2">
    <source>
        <dbReference type="ARBA" id="ARBA00022670"/>
    </source>
</evidence>
<gene>
    <name evidence="9" type="ORF">FHR97_001990</name>
</gene>
<dbReference type="AlphaFoldDB" id="A0A7W5ETE1"/>
<comment type="similarity">
    <text evidence="1 8">Belongs to the SOS response-associated peptidase family.</text>
</comment>
<dbReference type="PANTHER" id="PTHR13604">
    <property type="entry name" value="DC12-RELATED"/>
    <property type="match status" value="1"/>
</dbReference>
<evidence type="ECO:0000256" key="8">
    <source>
        <dbReference type="RuleBase" id="RU364100"/>
    </source>
</evidence>
<dbReference type="InterPro" id="IPR003738">
    <property type="entry name" value="SRAP"/>
</dbReference>
<evidence type="ECO:0000313" key="10">
    <source>
        <dbReference type="Proteomes" id="UP000518892"/>
    </source>
</evidence>
<evidence type="ECO:0000313" key="9">
    <source>
        <dbReference type="EMBL" id="MBB3231138.1"/>
    </source>
</evidence>
<dbReference type="Gene3D" id="3.90.1680.10">
    <property type="entry name" value="SOS response associated peptidase-like"/>
    <property type="match status" value="1"/>
</dbReference>
<proteinExistence type="inferred from homology"/>
<evidence type="ECO:0000256" key="3">
    <source>
        <dbReference type="ARBA" id="ARBA00022763"/>
    </source>
</evidence>
<evidence type="ECO:0000256" key="4">
    <source>
        <dbReference type="ARBA" id="ARBA00022801"/>
    </source>
</evidence>
<dbReference type="Pfam" id="PF02586">
    <property type="entry name" value="SRAP"/>
    <property type="match status" value="1"/>
</dbReference>
<keyword evidence="10" id="KW-1185">Reference proteome</keyword>
<dbReference type="EC" id="3.4.-.-" evidence="8"/>
<keyword evidence="5" id="KW-0190">Covalent protein-DNA linkage</keyword>
<comment type="caution">
    <text evidence="9">The sequence shown here is derived from an EMBL/GenBank/DDBJ whole genome shotgun (WGS) entry which is preliminary data.</text>
</comment>
<dbReference type="GO" id="GO:0006508">
    <property type="term" value="P:proteolysis"/>
    <property type="evidence" value="ECO:0007669"/>
    <property type="project" value="UniProtKB-KW"/>
</dbReference>
<dbReference type="GO" id="GO:0016829">
    <property type="term" value="F:lyase activity"/>
    <property type="evidence" value="ECO:0007669"/>
    <property type="project" value="UniProtKB-KW"/>
</dbReference>
<dbReference type="EMBL" id="JACHXR010000004">
    <property type="protein sequence ID" value="MBB3231138.1"/>
    <property type="molecule type" value="Genomic_DNA"/>
</dbReference>
<dbReference type="SUPFAM" id="SSF143081">
    <property type="entry name" value="BB1717-like"/>
    <property type="match status" value="1"/>
</dbReference>
<name>A0A7W5ETE1_9GAMM</name>
<keyword evidence="3" id="KW-0227">DNA damage</keyword>
<dbReference type="GO" id="GO:0106300">
    <property type="term" value="P:protein-DNA covalent cross-linking repair"/>
    <property type="evidence" value="ECO:0007669"/>
    <property type="project" value="InterPro"/>
</dbReference>
<reference evidence="9 10" key="1">
    <citation type="submission" date="2020-08" db="EMBL/GenBank/DDBJ databases">
        <title>Genomic Encyclopedia of Type Strains, Phase III (KMG-III): the genomes of soil and plant-associated and newly described type strains.</title>
        <authorList>
            <person name="Whitman W."/>
        </authorList>
    </citation>
    <scope>NUCLEOTIDE SEQUENCE [LARGE SCALE GENOMIC DNA]</scope>
    <source>
        <strain evidence="9 10">CECT 7744</strain>
    </source>
</reference>
<dbReference type="PANTHER" id="PTHR13604:SF0">
    <property type="entry name" value="ABASIC SITE PROCESSING PROTEIN HMCES"/>
    <property type="match status" value="1"/>
</dbReference>
<dbReference type="GO" id="GO:0008233">
    <property type="term" value="F:peptidase activity"/>
    <property type="evidence" value="ECO:0007669"/>
    <property type="project" value="UniProtKB-KW"/>
</dbReference>
<evidence type="ECO:0000256" key="1">
    <source>
        <dbReference type="ARBA" id="ARBA00008136"/>
    </source>
</evidence>
<sequence length="219" mass="25008">MCGRFALFSRPPAVSRWLGLPEPDAAWQPRYNISPGTWIAGIRRAEPDAEPRFDRLWWGYRPHWAGQTGPEPINARAERLDESKYFRGAFHKHRCLIPADGWYEWRPGEGGKQPYFLCREDRQPLFLGAIWEPYMDETACCAIITEPARGIASDIHDRMPLVLDDDSLAAWLDPTLTEREAIRSVVHHLDAGVLTAWPVSTRVNRVAHEDADLVEPVTL</sequence>
<dbReference type="Proteomes" id="UP000518892">
    <property type="component" value="Unassembled WGS sequence"/>
</dbReference>
<keyword evidence="4 8" id="KW-0378">Hydrolase</keyword>
<evidence type="ECO:0000256" key="6">
    <source>
        <dbReference type="ARBA" id="ARBA00023125"/>
    </source>
</evidence>
<evidence type="ECO:0000256" key="7">
    <source>
        <dbReference type="ARBA" id="ARBA00023239"/>
    </source>
</evidence>
<dbReference type="GO" id="GO:0003697">
    <property type="term" value="F:single-stranded DNA binding"/>
    <property type="evidence" value="ECO:0007669"/>
    <property type="project" value="InterPro"/>
</dbReference>
<protein>
    <recommendedName>
        <fullName evidence="8">Abasic site processing protein</fullName>
        <ecNumber evidence="8">3.4.-.-</ecNumber>
    </recommendedName>
</protein>
<evidence type="ECO:0000256" key="5">
    <source>
        <dbReference type="ARBA" id="ARBA00023124"/>
    </source>
</evidence>